<dbReference type="RefSeq" id="WP_048676880.1">
    <property type="nucleotide sequence ID" value="NZ_CBTJ020000113.1"/>
</dbReference>
<proteinExistence type="predicted"/>
<name>W6M986_9GAMM</name>
<evidence type="ECO:0000313" key="1">
    <source>
        <dbReference type="EMBL" id="CDI04571.1"/>
    </source>
</evidence>
<sequence>MMMKKLVVIAVVALSGCSTIRSLDEQISAHIQGSFRPTAARSNVRVVEDVRVFRPVPLREGPGHGYRIIRILQPGETWVPLGTIGPWQAVRIGPPSGFVFSRSVAKKAGIKTDANSLDQVKF</sequence>
<protein>
    <recommendedName>
        <fullName evidence="3">SH3b domain-containing protein</fullName>
    </recommendedName>
</protein>
<gene>
    <name evidence="1" type="ORF">BN873_p10015</name>
</gene>
<keyword evidence="2" id="KW-1185">Reference proteome</keyword>
<dbReference type="AlphaFoldDB" id="W6M986"/>
<reference evidence="1" key="2">
    <citation type="submission" date="2014-03" db="EMBL/GenBank/DDBJ databases">
        <title>Candidatus Competibacter-lineage genomes retrieved from metagenomes reveal functional metabolic diversity.</title>
        <authorList>
            <person name="McIlroy S.J."/>
            <person name="Albertsen M."/>
            <person name="Andresen E.K."/>
            <person name="Saunders A.M."/>
            <person name="Kristiansen R."/>
            <person name="Stokholm-Bjerregaard M."/>
            <person name="Nielsen K.L."/>
            <person name="Nielsen P.H."/>
        </authorList>
    </citation>
    <scope>NUCLEOTIDE SEQUENCE</scope>
    <source>
        <strain evidence="1">Run_A_D11</strain>
    </source>
</reference>
<evidence type="ECO:0008006" key="3">
    <source>
        <dbReference type="Google" id="ProtNLM"/>
    </source>
</evidence>
<dbReference type="PROSITE" id="PS51257">
    <property type="entry name" value="PROKAR_LIPOPROTEIN"/>
    <property type="match status" value="1"/>
</dbReference>
<evidence type="ECO:0000313" key="2">
    <source>
        <dbReference type="Proteomes" id="UP000035760"/>
    </source>
</evidence>
<reference evidence="1" key="1">
    <citation type="submission" date="2013-07" db="EMBL/GenBank/DDBJ databases">
        <authorList>
            <person name="McIlroy S."/>
        </authorList>
    </citation>
    <scope>NUCLEOTIDE SEQUENCE [LARGE SCALE GENOMIC DNA]</scope>
    <source>
        <strain evidence="1">Run_A_D11</strain>
    </source>
</reference>
<dbReference type="EMBL" id="CBTJ020000113">
    <property type="protein sequence ID" value="CDI04571.1"/>
    <property type="molecule type" value="Genomic_DNA"/>
</dbReference>
<accession>W6M986</accession>
<dbReference type="OrthoDB" id="9790951at2"/>
<dbReference type="Proteomes" id="UP000035760">
    <property type="component" value="Unassembled WGS sequence"/>
</dbReference>
<comment type="caution">
    <text evidence="1">The sequence shown here is derived from an EMBL/GenBank/DDBJ whole genome shotgun (WGS) entry which is preliminary data.</text>
</comment>
<organism evidence="1 2">
    <name type="scientific">Candidatus Competibacter denitrificans Run_A_D11</name>
    <dbReference type="NCBI Taxonomy" id="1400863"/>
    <lineage>
        <taxon>Bacteria</taxon>
        <taxon>Pseudomonadati</taxon>
        <taxon>Pseudomonadota</taxon>
        <taxon>Gammaproteobacteria</taxon>
        <taxon>Candidatus Competibacteraceae</taxon>
        <taxon>Candidatus Competibacter</taxon>
    </lineage>
</organism>